<evidence type="ECO:0000256" key="9">
    <source>
        <dbReference type="ARBA" id="ARBA00023014"/>
    </source>
</evidence>
<feature type="domain" description="NADH:flavin oxidoreductase/NADH oxidase N-terminal" evidence="11">
    <location>
        <begin position="11"/>
        <end position="347"/>
    </location>
</feature>
<dbReference type="AlphaFoldDB" id="A0A934LXL0"/>
<evidence type="ECO:0000256" key="8">
    <source>
        <dbReference type="ARBA" id="ARBA00023004"/>
    </source>
</evidence>
<dbReference type="InterPro" id="IPR051793">
    <property type="entry name" value="NADH:flavin_oxidoreductase"/>
</dbReference>
<evidence type="ECO:0000256" key="1">
    <source>
        <dbReference type="ARBA" id="ARBA00001917"/>
    </source>
</evidence>
<dbReference type="InterPro" id="IPR036188">
    <property type="entry name" value="FAD/NAD-bd_sf"/>
</dbReference>
<evidence type="ECO:0000256" key="10">
    <source>
        <dbReference type="SAM" id="MobiDB-lite"/>
    </source>
</evidence>
<dbReference type="InterPro" id="IPR037348">
    <property type="entry name" value="TMADH/DMDH_FMN-bd"/>
</dbReference>
<evidence type="ECO:0000256" key="4">
    <source>
        <dbReference type="ARBA" id="ARBA00022630"/>
    </source>
</evidence>
<sequence>MAKGNSAYDILFTPIKIGSKTLKNRFYQVPHCIGAGTNSPGFQMAHRGVKAEGGWGAINTEQCSIHPECDDTLRITARIWDDGDVRNLRAMVDQVHKYDALAGCELFYGGPHAPGLETRTIARGPSQYASDFATVPGCPGFTYGHEADKDEIKRLQQHYADAAMRARDAGFDLVNLYGAHAYGPMQWLNPYYNRRTDEYGGSVENRSRFWIETLEKIRNAVGDDLALVTRCAVDTLKGPGEIEIGEDGLKFIEMASPYLDLWDISLGDITEWGEDAGPSRFYRSGHQNDWVRHIKQATDKPVVGVGRYVDPEKMAEVVNAGIIDIIGAARPSIADPFLPNKIKEGRVEDIRTCIGCNVCISRWEMGGVPFVCTQNATAAEEYRRGWHPEKFEPAKSDKDVLVVGAGPAGSECARVLLERGYTVHIVDERDKVGGYVNDVATLPGLGEWGYHRDYREVQLDKLIKKSKGSQLALGQKRMTADDVLNYGAARVVIATGANWSPVGINHTTHQPIPGADASLPHVLTPEQVFEGKKEIGKRVMILNYDPYYMAPSLAEKFARDGHEVTIASVCTVGAYMDYTLESANVHRLLHEFGVKILGDTACSRVEEGRVELFNIWGDGFQRVYRGAGQGPRTENKTHEWHECDTVILVTGRRSNDTLFRELKERQGEWAENDIEAVYVIGDAEAPRIMADATFDGHRLGREIEDESPQHQKPYKREQKVWGVPYNPDESPELEWRL</sequence>
<dbReference type="Pfam" id="PF13450">
    <property type="entry name" value="NAD_binding_8"/>
    <property type="match status" value="1"/>
</dbReference>
<evidence type="ECO:0000256" key="6">
    <source>
        <dbReference type="ARBA" id="ARBA00022723"/>
    </source>
</evidence>
<dbReference type="SUPFAM" id="SSF51905">
    <property type="entry name" value="FAD/NAD(P)-binding domain"/>
    <property type="match status" value="1"/>
</dbReference>
<evidence type="ECO:0000256" key="3">
    <source>
        <dbReference type="ARBA" id="ARBA00011048"/>
    </source>
</evidence>
<dbReference type="CDD" id="cd02929">
    <property type="entry name" value="TMADH_HD_FMN"/>
    <property type="match status" value="1"/>
</dbReference>
<dbReference type="Gene3D" id="3.20.20.70">
    <property type="entry name" value="Aldolase class I"/>
    <property type="match status" value="1"/>
</dbReference>
<dbReference type="Gene3D" id="3.40.50.720">
    <property type="entry name" value="NAD(P)-binding Rossmann-like Domain"/>
    <property type="match status" value="1"/>
</dbReference>
<dbReference type="SUPFAM" id="SSF51395">
    <property type="entry name" value="FMN-linked oxidoreductases"/>
    <property type="match status" value="1"/>
</dbReference>
<comment type="cofactor">
    <cofactor evidence="2">
        <name>[4Fe-4S] cluster</name>
        <dbReference type="ChEBI" id="CHEBI:49883"/>
    </cofactor>
</comment>
<dbReference type="Proteomes" id="UP000613255">
    <property type="component" value="Unassembled WGS sequence"/>
</dbReference>
<dbReference type="PRINTS" id="PR00411">
    <property type="entry name" value="PNDRDTASEI"/>
</dbReference>
<comment type="similarity">
    <text evidence="3">In the N-terminal section; belongs to the NADH:flavin oxidoreductase/NADH oxidase family.</text>
</comment>
<keyword evidence="8" id="KW-0408">Iron</keyword>
<gene>
    <name evidence="13" type="ORF">JAO82_02545</name>
</gene>
<dbReference type="EMBL" id="JAEIJD010000001">
    <property type="protein sequence ID" value="MBI6628752.1"/>
    <property type="molecule type" value="Genomic_DNA"/>
</dbReference>
<dbReference type="GO" id="GO:0010181">
    <property type="term" value="F:FMN binding"/>
    <property type="evidence" value="ECO:0007669"/>
    <property type="project" value="InterPro"/>
</dbReference>
<evidence type="ECO:0000256" key="5">
    <source>
        <dbReference type="ARBA" id="ARBA00022643"/>
    </source>
</evidence>
<keyword evidence="4" id="KW-0285">Flavoprotein</keyword>
<dbReference type="RefSeq" id="WP_198684750.1">
    <property type="nucleotide sequence ID" value="NZ_JAEIJD010000001.1"/>
</dbReference>
<dbReference type="Pfam" id="PF00724">
    <property type="entry name" value="Oxidored_FMN"/>
    <property type="match status" value="1"/>
</dbReference>
<evidence type="ECO:0000259" key="12">
    <source>
        <dbReference type="Pfam" id="PF22620"/>
    </source>
</evidence>
<evidence type="ECO:0000256" key="2">
    <source>
        <dbReference type="ARBA" id="ARBA00001966"/>
    </source>
</evidence>
<dbReference type="Pfam" id="PF22620">
    <property type="entry name" value="OYE-like_second_a-b"/>
    <property type="match status" value="1"/>
</dbReference>
<dbReference type="GO" id="GO:0046872">
    <property type="term" value="F:metal ion binding"/>
    <property type="evidence" value="ECO:0007669"/>
    <property type="project" value="UniProtKB-KW"/>
</dbReference>
<keyword evidence="14" id="KW-1185">Reference proteome</keyword>
<dbReference type="GO" id="GO:0016491">
    <property type="term" value="F:oxidoreductase activity"/>
    <property type="evidence" value="ECO:0007669"/>
    <property type="project" value="UniProtKB-KW"/>
</dbReference>
<protein>
    <submittedName>
        <fullName evidence="13">FAD-dependent oxidoreductase</fullName>
    </submittedName>
</protein>
<feature type="domain" description="TMADH/DMDH/HD second alpha/beta" evidence="12">
    <location>
        <begin position="523"/>
        <end position="650"/>
    </location>
</feature>
<evidence type="ECO:0000313" key="14">
    <source>
        <dbReference type="Proteomes" id="UP000613255"/>
    </source>
</evidence>
<evidence type="ECO:0000313" key="13">
    <source>
        <dbReference type="EMBL" id="MBI6628752.1"/>
    </source>
</evidence>
<dbReference type="InterPro" id="IPR054428">
    <property type="entry name" value="TMADH/DMDH/HD_second_a-b"/>
</dbReference>
<name>A0A934LXL0_9RHOB</name>
<feature type="region of interest" description="Disordered" evidence="10">
    <location>
        <begin position="701"/>
        <end position="737"/>
    </location>
</feature>
<dbReference type="InterPro" id="IPR001155">
    <property type="entry name" value="OxRdtase_FMN_N"/>
</dbReference>
<dbReference type="Gene3D" id="3.50.50.60">
    <property type="entry name" value="FAD/NAD(P)-binding domain"/>
    <property type="match status" value="1"/>
</dbReference>
<keyword evidence="6" id="KW-0479">Metal-binding</keyword>
<evidence type="ECO:0000259" key="11">
    <source>
        <dbReference type="Pfam" id="PF00724"/>
    </source>
</evidence>
<keyword evidence="5" id="KW-0288">FMN</keyword>
<comment type="caution">
    <text evidence="13">The sequence shown here is derived from an EMBL/GenBank/DDBJ whole genome shotgun (WGS) entry which is preliminary data.</text>
</comment>
<keyword evidence="9" id="KW-0411">Iron-sulfur</keyword>
<dbReference type="InterPro" id="IPR013785">
    <property type="entry name" value="Aldolase_TIM"/>
</dbReference>
<evidence type="ECO:0000256" key="7">
    <source>
        <dbReference type="ARBA" id="ARBA00023002"/>
    </source>
</evidence>
<dbReference type="PANTHER" id="PTHR42917">
    <property type="entry name" value="2,4-DIENOYL-COA REDUCTASE"/>
    <property type="match status" value="1"/>
</dbReference>
<organism evidence="13 14">
    <name type="scientific">Pontibaca salina</name>
    <dbReference type="NCBI Taxonomy" id="2795731"/>
    <lineage>
        <taxon>Bacteria</taxon>
        <taxon>Pseudomonadati</taxon>
        <taxon>Pseudomonadota</taxon>
        <taxon>Alphaproteobacteria</taxon>
        <taxon>Rhodobacterales</taxon>
        <taxon>Roseobacteraceae</taxon>
        <taxon>Pontibaca</taxon>
    </lineage>
</organism>
<reference evidence="13" key="1">
    <citation type="submission" date="2020-12" db="EMBL/GenBank/DDBJ databases">
        <title>Pontibaca salina gen. nov., sp. nov., isolated from marine sediment.</title>
        <authorList>
            <person name="Bo J."/>
            <person name="Wang S."/>
            <person name="Song X."/>
            <person name="Du Z."/>
        </authorList>
    </citation>
    <scope>NUCLEOTIDE SEQUENCE</scope>
    <source>
        <strain evidence="13">S1109L</strain>
    </source>
</reference>
<dbReference type="PRINTS" id="PR00368">
    <property type="entry name" value="FADPNR"/>
</dbReference>
<accession>A0A934LXL0</accession>
<proteinExistence type="inferred from homology"/>
<dbReference type="GO" id="GO:0051536">
    <property type="term" value="F:iron-sulfur cluster binding"/>
    <property type="evidence" value="ECO:0007669"/>
    <property type="project" value="UniProtKB-KW"/>
</dbReference>
<dbReference type="PANTHER" id="PTHR42917:SF2">
    <property type="entry name" value="2,4-DIENOYL-COA REDUCTASE [(2E)-ENOYL-COA-PRODUCING]"/>
    <property type="match status" value="1"/>
</dbReference>
<comment type="cofactor">
    <cofactor evidence="1">
        <name>FMN</name>
        <dbReference type="ChEBI" id="CHEBI:58210"/>
    </cofactor>
</comment>
<keyword evidence="7" id="KW-0560">Oxidoreductase</keyword>